<protein>
    <submittedName>
        <fullName evidence="2">HDOD domain-containing protein</fullName>
    </submittedName>
</protein>
<comment type="caution">
    <text evidence="2">The sequence shown here is derived from an EMBL/GenBank/DDBJ whole genome shotgun (WGS) entry which is preliminary data.</text>
</comment>
<dbReference type="InterPro" id="IPR052340">
    <property type="entry name" value="RNase_Y/CdgJ"/>
</dbReference>
<dbReference type="InterPro" id="IPR013976">
    <property type="entry name" value="HDOD"/>
</dbReference>
<evidence type="ECO:0000259" key="1">
    <source>
        <dbReference type="PROSITE" id="PS51833"/>
    </source>
</evidence>
<dbReference type="Gene3D" id="1.10.3210.10">
    <property type="entry name" value="Hypothetical protein af1432"/>
    <property type="match status" value="1"/>
</dbReference>
<accession>A0A520XDP2</accession>
<proteinExistence type="predicted"/>
<evidence type="ECO:0000313" key="2">
    <source>
        <dbReference type="EMBL" id="RZV39320.1"/>
    </source>
</evidence>
<dbReference type="EMBL" id="SHMQ01000011">
    <property type="protein sequence ID" value="RZV39320.1"/>
    <property type="molecule type" value="Genomic_DNA"/>
</dbReference>
<dbReference type="AlphaFoldDB" id="A0A520XDP2"/>
<gene>
    <name evidence="2" type="ORF">EVJ48_05175</name>
</gene>
<dbReference type="PANTHER" id="PTHR33525:SF3">
    <property type="entry name" value="RIBONUCLEASE Y"/>
    <property type="match status" value="1"/>
</dbReference>
<organism evidence="2 3">
    <name type="scientific">Candidatus Acidulodesulfobacterium acidiphilum</name>
    <dbReference type="NCBI Taxonomy" id="2597224"/>
    <lineage>
        <taxon>Bacteria</taxon>
        <taxon>Deltaproteobacteria</taxon>
        <taxon>Candidatus Acidulodesulfobacterales</taxon>
        <taxon>Candidatus Acidulodesulfobacterium</taxon>
    </lineage>
</organism>
<dbReference type="Pfam" id="PF08668">
    <property type="entry name" value="HDOD"/>
    <property type="match status" value="1"/>
</dbReference>
<dbReference type="PROSITE" id="PS51833">
    <property type="entry name" value="HDOD"/>
    <property type="match status" value="1"/>
</dbReference>
<evidence type="ECO:0000313" key="3">
    <source>
        <dbReference type="Proteomes" id="UP000322454"/>
    </source>
</evidence>
<feature type="domain" description="HDOD" evidence="1">
    <location>
        <begin position="20"/>
        <end position="230"/>
    </location>
</feature>
<dbReference type="SUPFAM" id="SSF109604">
    <property type="entry name" value="HD-domain/PDEase-like"/>
    <property type="match status" value="1"/>
</dbReference>
<sequence>MKKIDTLDKLIATVKKTENIPTLPKVLTKISEEIDNDNFSIKNIGDLMSRDVSLSARILKIVNSPFYGFPQRIYSINHAIVLLGANVLKSIVISTSVFTAMKETMTGLSEHSLFCAFASKHISQEINKSIKKTGETGKLKSNNKKQQQTVDPDNMFAVGLLHDIGKIIIATTFKEDFKAILETAQKEEKPLEKVEHDILNISHDQLGYMLVKEWNLPSSIYIPIKYHHNPALADDFKKETAILNIADFLTRAMGVGFSGSTYLEKINTDSMNILGINIDFIKSAIEEIYLYKDELNIFD</sequence>
<name>A0A520XDP2_9DELT</name>
<dbReference type="Proteomes" id="UP000322454">
    <property type="component" value="Unassembled WGS sequence"/>
</dbReference>
<reference evidence="2 3" key="1">
    <citation type="submission" date="2019-01" db="EMBL/GenBank/DDBJ databases">
        <title>Insights into ecological role of a new deltaproteobacterial order Candidatus Sinidesulfobacterales (Sva0485) by metagenomics and metatranscriptomics.</title>
        <authorList>
            <person name="Tan S."/>
            <person name="Liu J."/>
            <person name="Fang Y."/>
            <person name="Hedlund B."/>
            <person name="Lian Z.-H."/>
            <person name="Huang L.-Y."/>
            <person name="Li J.-T."/>
            <person name="Huang L.-N."/>
            <person name="Li W.-J."/>
            <person name="Jiang H.-C."/>
            <person name="Dong H.-L."/>
            <person name="Shu W.-S."/>
        </authorList>
    </citation>
    <scope>NUCLEOTIDE SEQUENCE [LARGE SCALE GENOMIC DNA]</scope>
    <source>
        <strain evidence="2">AP4</strain>
    </source>
</reference>
<dbReference type="PANTHER" id="PTHR33525">
    <property type="match status" value="1"/>
</dbReference>